<gene>
    <name evidence="1" type="ORF">H257_16256</name>
</gene>
<dbReference type="RefSeq" id="XP_009842929.1">
    <property type="nucleotide sequence ID" value="XM_009844627.1"/>
</dbReference>
<sequence>MEQSTSGSVHAVEAEPPWRRPCGLGWRSIKGRHQPVEVDEAWPFGGPSSFTPPAFGGPSGAVPGVTAPVTEDWDMGQGDVYIHNAPAFPKNPMFMGSTKAERRAFMASYNQYISHTNALTANGVRLFRMPLSACI</sequence>
<reference evidence="1" key="1">
    <citation type="submission" date="2013-12" db="EMBL/GenBank/DDBJ databases">
        <title>The Genome Sequence of Aphanomyces astaci APO3.</title>
        <authorList>
            <consortium name="The Broad Institute Genomics Platform"/>
            <person name="Russ C."/>
            <person name="Tyler B."/>
            <person name="van West P."/>
            <person name="Dieguez-Uribeondo J."/>
            <person name="Young S.K."/>
            <person name="Zeng Q."/>
            <person name="Gargeya S."/>
            <person name="Fitzgerald M."/>
            <person name="Abouelleil A."/>
            <person name="Alvarado L."/>
            <person name="Chapman S.B."/>
            <person name="Gainer-Dewar J."/>
            <person name="Goldberg J."/>
            <person name="Griggs A."/>
            <person name="Gujja S."/>
            <person name="Hansen M."/>
            <person name="Howarth C."/>
            <person name="Imamovic A."/>
            <person name="Ireland A."/>
            <person name="Larimer J."/>
            <person name="McCowan C."/>
            <person name="Murphy C."/>
            <person name="Pearson M."/>
            <person name="Poon T.W."/>
            <person name="Priest M."/>
            <person name="Roberts A."/>
            <person name="Saif S."/>
            <person name="Shea T."/>
            <person name="Sykes S."/>
            <person name="Wortman J."/>
            <person name="Nusbaum C."/>
            <person name="Birren B."/>
        </authorList>
    </citation>
    <scope>NUCLEOTIDE SEQUENCE [LARGE SCALE GENOMIC DNA]</scope>
    <source>
        <strain evidence="1">APO3</strain>
    </source>
</reference>
<name>W4FJJ2_APHAT</name>
<dbReference type="OrthoDB" id="126293at2759"/>
<dbReference type="GeneID" id="20818252"/>
<proteinExistence type="predicted"/>
<organism evidence="1">
    <name type="scientific">Aphanomyces astaci</name>
    <name type="common">Crayfish plague agent</name>
    <dbReference type="NCBI Taxonomy" id="112090"/>
    <lineage>
        <taxon>Eukaryota</taxon>
        <taxon>Sar</taxon>
        <taxon>Stramenopiles</taxon>
        <taxon>Oomycota</taxon>
        <taxon>Saprolegniomycetes</taxon>
        <taxon>Saprolegniales</taxon>
        <taxon>Verrucalvaceae</taxon>
        <taxon>Aphanomyces</taxon>
    </lineage>
</organism>
<protein>
    <submittedName>
        <fullName evidence="1">Uncharacterized protein</fullName>
    </submittedName>
</protein>
<accession>W4FJJ2</accession>
<dbReference type="AlphaFoldDB" id="W4FJJ2"/>
<evidence type="ECO:0000313" key="1">
    <source>
        <dbReference type="EMBL" id="ETV67672.1"/>
    </source>
</evidence>
<dbReference type="VEuPathDB" id="FungiDB:H257_16256"/>
<dbReference type="EMBL" id="KI913195">
    <property type="protein sequence ID" value="ETV67672.1"/>
    <property type="molecule type" value="Genomic_DNA"/>
</dbReference>